<dbReference type="SUPFAM" id="SSF53474">
    <property type="entry name" value="alpha/beta-Hydrolases"/>
    <property type="match status" value="1"/>
</dbReference>
<organism evidence="1 2">
    <name type="scientific">Streptomyces sirii</name>
    <dbReference type="NCBI Taxonomy" id="3127701"/>
    <lineage>
        <taxon>Bacteria</taxon>
        <taxon>Bacillati</taxon>
        <taxon>Actinomycetota</taxon>
        <taxon>Actinomycetes</taxon>
        <taxon>Kitasatosporales</taxon>
        <taxon>Streptomycetaceae</taxon>
        <taxon>Streptomyces</taxon>
    </lineage>
</organism>
<dbReference type="RefSeq" id="WP_407288435.1">
    <property type="nucleotide sequence ID" value="NZ_CP147982.1"/>
</dbReference>
<name>A0ABZ2QUX1_9ACTN</name>
<accession>A0ABZ2QUX1</accession>
<evidence type="ECO:0008006" key="3">
    <source>
        <dbReference type="Google" id="ProtNLM"/>
    </source>
</evidence>
<keyword evidence="2" id="KW-1185">Reference proteome</keyword>
<dbReference type="EMBL" id="CP147982">
    <property type="protein sequence ID" value="WXK80368.1"/>
    <property type="molecule type" value="Genomic_DNA"/>
</dbReference>
<evidence type="ECO:0000313" key="1">
    <source>
        <dbReference type="EMBL" id="WXK80368.1"/>
    </source>
</evidence>
<protein>
    <recommendedName>
        <fullName evidence="3">Alpha/beta hydrolase</fullName>
    </recommendedName>
</protein>
<dbReference type="Gene3D" id="3.40.50.1820">
    <property type="entry name" value="alpha/beta hydrolase"/>
    <property type="match status" value="1"/>
</dbReference>
<dbReference type="Proteomes" id="UP001626628">
    <property type="component" value="Chromosome"/>
</dbReference>
<dbReference type="InterPro" id="IPR029058">
    <property type="entry name" value="AB_hydrolase_fold"/>
</dbReference>
<gene>
    <name evidence="1" type="ORF">WAB15_32585</name>
</gene>
<sequence>MPPEHGVPDAGYFLDSATEFDDGCGHWLYADDPDGFARAVRSFLDRTPAHRTDSPAT</sequence>
<reference evidence="1 2" key="1">
    <citation type="submission" date="2024-03" db="EMBL/GenBank/DDBJ databases">
        <title>The complete genome of Streptomyces sirii sp.nov.</title>
        <authorList>
            <person name="Zakalyukina Y.V."/>
            <person name="Belik A.R."/>
            <person name="Biryukov M.V."/>
            <person name="Baturina O.A."/>
            <person name="Kabilov M.R."/>
        </authorList>
    </citation>
    <scope>NUCLEOTIDE SEQUENCE [LARGE SCALE GENOMIC DNA]</scope>
    <source>
        <strain evidence="1 2">BP-8</strain>
    </source>
</reference>
<proteinExistence type="predicted"/>
<evidence type="ECO:0000313" key="2">
    <source>
        <dbReference type="Proteomes" id="UP001626628"/>
    </source>
</evidence>